<dbReference type="SUPFAM" id="SSF52821">
    <property type="entry name" value="Rhodanese/Cell cycle control phosphatase"/>
    <property type="match status" value="1"/>
</dbReference>
<dbReference type="InterPro" id="IPR036873">
    <property type="entry name" value="Rhodanese-like_dom_sf"/>
</dbReference>
<dbReference type="Gene3D" id="3.40.250.10">
    <property type="entry name" value="Rhodanese-like domain"/>
    <property type="match status" value="1"/>
</dbReference>
<gene>
    <name evidence="2" type="ORF">K8V20_13200</name>
</gene>
<reference evidence="2" key="2">
    <citation type="submission" date="2021-09" db="EMBL/GenBank/DDBJ databases">
        <authorList>
            <person name="Gilroy R."/>
        </authorList>
    </citation>
    <scope>NUCLEOTIDE SEQUENCE</scope>
    <source>
        <strain evidence="2">ChiBcec21-2208</strain>
    </source>
</reference>
<protein>
    <submittedName>
        <fullName evidence="2">Rhodanese-like domain-containing protein</fullName>
    </submittedName>
</protein>
<evidence type="ECO:0000313" key="3">
    <source>
        <dbReference type="Proteomes" id="UP000782880"/>
    </source>
</evidence>
<proteinExistence type="predicted"/>
<dbReference type="InterPro" id="IPR001763">
    <property type="entry name" value="Rhodanese-like_dom"/>
</dbReference>
<dbReference type="InterPro" id="IPR001307">
    <property type="entry name" value="Thiosulphate_STrfase_CS"/>
</dbReference>
<evidence type="ECO:0000313" key="2">
    <source>
        <dbReference type="EMBL" id="HJG29586.1"/>
    </source>
</evidence>
<dbReference type="PROSITE" id="PS00380">
    <property type="entry name" value="RHODANESE_1"/>
    <property type="match status" value="1"/>
</dbReference>
<dbReference type="Proteomes" id="UP000782880">
    <property type="component" value="Unassembled WGS sequence"/>
</dbReference>
<dbReference type="EMBL" id="DYVE01000338">
    <property type="protein sequence ID" value="HJG29586.1"/>
    <property type="molecule type" value="Genomic_DNA"/>
</dbReference>
<reference evidence="2" key="1">
    <citation type="journal article" date="2021" name="PeerJ">
        <title>Extensive microbial diversity within the chicken gut microbiome revealed by metagenomics and culture.</title>
        <authorList>
            <person name="Gilroy R."/>
            <person name="Ravi A."/>
            <person name="Getino M."/>
            <person name="Pursley I."/>
            <person name="Horton D.L."/>
            <person name="Alikhan N.F."/>
            <person name="Baker D."/>
            <person name="Gharbi K."/>
            <person name="Hall N."/>
            <person name="Watson M."/>
            <person name="Adriaenssens E.M."/>
            <person name="Foster-Nyarko E."/>
            <person name="Jarju S."/>
            <person name="Secka A."/>
            <person name="Antonio M."/>
            <person name="Oren A."/>
            <person name="Chaudhuri R.R."/>
            <person name="La Ragione R."/>
            <person name="Hildebrand F."/>
            <person name="Pallen M.J."/>
        </authorList>
    </citation>
    <scope>NUCLEOTIDE SEQUENCE</scope>
    <source>
        <strain evidence="2">ChiBcec21-2208</strain>
    </source>
</reference>
<dbReference type="CDD" id="cd00158">
    <property type="entry name" value="RHOD"/>
    <property type="match status" value="1"/>
</dbReference>
<comment type="caution">
    <text evidence="2">The sequence shown here is derived from an EMBL/GenBank/DDBJ whole genome shotgun (WGS) entry which is preliminary data.</text>
</comment>
<dbReference type="SMART" id="SM00450">
    <property type="entry name" value="RHOD"/>
    <property type="match status" value="1"/>
</dbReference>
<dbReference type="PANTHER" id="PTHR43031:SF1">
    <property type="entry name" value="PYRIDINE NUCLEOTIDE-DISULPHIDE OXIDOREDUCTASE"/>
    <property type="match status" value="1"/>
</dbReference>
<dbReference type="PANTHER" id="PTHR43031">
    <property type="entry name" value="FAD-DEPENDENT OXIDOREDUCTASE"/>
    <property type="match status" value="1"/>
</dbReference>
<sequence>MGFFDFLRGPDIDAGLQECRNTPGALLLDVRTPEEYAEGHLPGARNLPLQSLEGIASAAPAKDTPLYVYCRSGARSGQATGQLQRMGYTKVTNIGGIMNYHGKVER</sequence>
<feature type="domain" description="Rhodanese" evidence="1">
    <location>
        <begin position="21"/>
        <end position="106"/>
    </location>
</feature>
<accession>A0A921IMP5</accession>
<dbReference type="InterPro" id="IPR050229">
    <property type="entry name" value="GlpE_sulfurtransferase"/>
</dbReference>
<dbReference type="PROSITE" id="PS50206">
    <property type="entry name" value="RHODANESE_3"/>
    <property type="match status" value="1"/>
</dbReference>
<name>A0A921IMP5_9FIRM</name>
<organism evidence="2 3">
    <name type="scientific">Subdoligranulum variabile</name>
    <dbReference type="NCBI Taxonomy" id="214851"/>
    <lineage>
        <taxon>Bacteria</taxon>
        <taxon>Bacillati</taxon>
        <taxon>Bacillota</taxon>
        <taxon>Clostridia</taxon>
        <taxon>Eubacteriales</taxon>
        <taxon>Oscillospiraceae</taxon>
        <taxon>Subdoligranulum</taxon>
    </lineage>
</organism>
<evidence type="ECO:0000259" key="1">
    <source>
        <dbReference type="PROSITE" id="PS50206"/>
    </source>
</evidence>
<dbReference type="Pfam" id="PF00581">
    <property type="entry name" value="Rhodanese"/>
    <property type="match status" value="1"/>
</dbReference>
<dbReference type="GO" id="GO:0004792">
    <property type="term" value="F:thiosulfate-cyanide sulfurtransferase activity"/>
    <property type="evidence" value="ECO:0007669"/>
    <property type="project" value="InterPro"/>
</dbReference>
<dbReference type="AlphaFoldDB" id="A0A921IMP5"/>